<keyword evidence="5" id="KW-1185">Reference proteome</keyword>
<dbReference type="InterPro" id="IPR001296">
    <property type="entry name" value="Glyco_trans_1"/>
</dbReference>
<dbReference type="EMBL" id="SJPI01000001">
    <property type="protein sequence ID" value="TWT54679.1"/>
    <property type="molecule type" value="Genomic_DNA"/>
</dbReference>
<dbReference type="EC" id="2.4.-.-" evidence="4"/>
<evidence type="ECO:0000256" key="1">
    <source>
        <dbReference type="SAM" id="MobiDB-lite"/>
    </source>
</evidence>
<feature type="region of interest" description="Disordered" evidence="1">
    <location>
        <begin position="388"/>
        <end position="419"/>
    </location>
</feature>
<accession>A0A5C5WWS6</accession>
<proteinExistence type="predicted"/>
<keyword evidence="4" id="KW-0808">Transferase</keyword>
<dbReference type="InterPro" id="IPR050194">
    <property type="entry name" value="Glycosyltransferase_grp1"/>
</dbReference>
<gene>
    <name evidence="4" type="primary">epsD_1</name>
    <name evidence="4" type="ORF">Pla22_23290</name>
</gene>
<comment type="caution">
    <text evidence="4">The sequence shown here is derived from an EMBL/GenBank/DDBJ whole genome shotgun (WGS) entry which is preliminary data.</text>
</comment>
<name>A0A5C5WWS6_9BACT</name>
<dbReference type="SUPFAM" id="SSF53756">
    <property type="entry name" value="UDP-Glycosyltransferase/glycogen phosphorylase"/>
    <property type="match status" value="1"/>
</dbReference>
<keyword evidence="4" id="KW-0328">Glycosyltransferase</keyword>
<dbReference type="Proteomes" id="UP000316598">
    <property type="component" value="Unassembled WGS sequence"/>
</dbReference>
<dbReference type="Pfam" id="PF00534">
    <property type="entry name" value="Glycos_transf_1"/>
    <property type="match status" value="1"/>
</dbReference>
<evidence type="ECO:0000259" key="2">
    <source>
        <dbReference type="Pfam" id="PF00534"/>
    </source>
</evidence>
<reference evidence="4 5" key="1">
    <citation type="submission" date="2019-02" db="EMBL/GenBank/DDBJ databases">
        <title>Deep-cultivation of Planctomycetes and their phenomic and genomic characterization uncovers novel biology.</title>
        <authorList>
            <person name="Wiegand S."/>
            <person name="Jogler M."/>
            <person name="Boedeker C."/>
            <person name="Pinto D."/>
            <person name="Vollmers J."/>
            <person name="Rivas-Marin E."/>
            <person name="Kohn T."/>
            <person name="Peeters S.H."/>
            <person name="Heuer A."/>
            <person name="Rast P."/>
            <person name="Oberbeckmann S."/>
            <person name="Bunk B."/>
            <person name="Jeske O."/>
            <person name="Meyerdierks A."/>
            <person name="Storesund J.E."/>
            <person name="Kallscheuer N."/>
            <person name="Luecker S."/>
            <person name="Lage O.M."/>
            <person name="Pohl T."/>
            <person name="Merkel B.J."/>
            <person name="Hornburger P."/>
            <person name="Mueller R.-W."/>
            <person name="Bruemmer F."/>
            <person name="Labrenz M."/>
            <person name="Spormann A.M."/>
            <person name="Op Den Camp H."/>
            <person name="Overmann J."/>
            <person name="Amann R."/>
            <person name="Jetten M.S.M."/>
            <person name="Mascher T."/>
            <person name="Medema M.H."/>
            <person name="Devos D.P."/>
            <person name="Kaster A.-K."/>
            <person name="Ovreas L."/>
            <person name="Rohde M."/>
            <person name="Galperin M.Y."/>
            <person name="Jogler C."/>
        </authorList>
    </citation>
    <scope>NUCLEOTIDE SEQUENCE [LARGE SCALE GENOMIC DNA]</scope>
    <source>
        <strain evidence="4 5">Pla22</strain>
    </source>
</reference>
<sequence length="419" mass="45857">MRTSKVATPVRVGFVMHKMQVAGAEVLVKQIIERLSGNIDATVYCLDGLGELGQQLRDAGTPVVVLDRKPGLDLSVAKRLASDVKSRRIEVLHAHQYTPFFYSALSKIRGRSGVKVIFTEHGRHYPDVVSKKRRFANRYLLQHCCTAATACCDFSTRAVQDIEGFPSTFTLRNGVDLCGLPPRGTDDAQMDLRRQLGLDLYRPYAACVARFHPVKDHSTLIRAWARVHQQVPNAKLLLVGDGPERQNIESAIQTHAGSSDLASSIEFWGIRSDVASILRAVDCFTLTSVSEAASLTLLEAMASQCPAVVTDVGGNGEHVRDEVEGFLVPRADDSALATRLTQLLSDKSLCIEMGTAARQRVIADFELSDIIAKYRDLYLDCVNRSLPASESNTTRPLQVSHHAGHDNASSSPTCMVGTE</sequence>
<feature type="domain" description="Glycosyltransferase subfamily 4-like N-terminal" evidence="3">
    <location>
        <begin position="22"/>
        <end position="177"/>
    </location>
</feature>
<organism evidence="4 5">
    <name type="scientific">Rubripirellula amarantea</name>
    <dbReference type="NCBI Taxonomy" id="2527999"/>
    <lineage>
        <taxon>Bacteria</taxon>
        <taxon>Pseudomonadati</taxon>
        <taxon>Planctomycetota</taxon>
        <taxon>Planctomycetia</taxon>
        <taxon>Pirellulales</taxon>
        <taxon>Pirellulaceae</taxon>
        <taxon>Rubripirellula</taxon>
    </lineage>
</organism>
<dbReference type="AlphaFoldDB" id="A0A5C5WWS6"/>
<dbReference type="Pfam" id="PF13439">
    <property type="entry name" value="Glyco_transf_4"/>
    <property type="match status" value="1"/>
</dbReference>
<dbReference type="OrthoDB" id="232381at2"/>
<dbReference type="RefSeq" id="WP_146514690.1">
    <property type="nucleotide sequence ID" value="NZ_SJPI01000001.1"/>
</dbReference>
<dbReference type="GO" id="GO:0016758">
    <property type="term" value="F:hexosyltransferase activity"/>
    <property type="evidence" value="ECO:0007669"/>
    <property type="project" value="TreeGrafter"/>
</dbReference>
<evidence type="ECO:0000259" key="3">
    <source>
        <dbReference type="Pfam" id="PF13439"/>
    </source>
</evidence>
<evidence type="ECO:0000313" key="5">
    <source>
        <dbReference type="Proteomes" id="UP000316598"/>
    </source>
</evidence>
<dbReference type="PANTHER" id="PTHR45947">
    <property type="entry name" value="SULFOQUINOVOSYL TRANSFERASE SQD2"/>
    <property type="match status" value="1"/>
</dbReference>
<protein>
    <submittedName>
        <fullName evidence="4">Putative glycosyltransferase EpsD</fullName>
        <ecNumber evidence="4">2.4.-.-</ecNumber>
    </submittedName>
</protein>
<dbReference type="InterPro" id="IPR028098">
    <property type="entry name" value="Glyco_trans_4-like_N"/>
</dbReference>
<feature type="compositionally biased region" description="Polar residues" evidence="1">
    <location>
        <begin position="388"/>
        <end position="397"/>
    </location>
</feature>
<dbReference type="PANTHER" id="PTHR45947:SF3">
    <property type="entry name" value="SULFOQUINOVOSYL TRANSFERASE SQD2"/>
    <property type="match status" value="1"/>
</dbReference>
<evidence type="ECO:0000313" key="4">
    <source>
        <dbReference type="EMBL" id="TWT54679.1"/>
    </source>
</evidence>
<feature type="domain" description="Glycosyl transferase family 1" evidence="2">
    <location>
        <begin position="192"/>
        <end position="360"/>
    </location>
</feature>
<dbReference type="Gene3D" id="3.40.50.2000">
    <property type="entry name" value="Glycogen Phosphorylase B"/>
    <property type="match status" value="2"/>
</dbReference>